<evidence type="ECO:0000256" key="6">
    <source>
        <dbReference type="ARBA" id="ARBA00047199"/>
    </source>
</evidence>
<dbReference type="PANTHER" id="PTHR43797:SF2">
    <property type="entry name" value="HOMOCYSTEINE_CYSTEINE SYNTHASE"/>
    <property type="match status" value="1"/>
</dbReference>
<comment type="similarity">
    <text evidence="2 10">Belongs to the trans-sulfuration enzymes family.</text>
</comment>
<comment type="cofactor">
    <cofactor evidence="1 10">
        <name>pyridoxal 5'-phosphate</name>
        <dbReference type="ChEBI" id="CHEBI:597326"/>
    </cofactor>
</comment>
<dbReference type="EMBL" id="CP009286">
    <property type="protein sequence ID" value="AIQ64361.1"/>
    <property type="molecule type" value="Genomic_DNA"/>
</dbReference>
<evidence type="ECO:0000256" key="1">
    <source>
        <dbReference type="ARBA" id="ARBA00001933"/>
    </source>
</evidence>
<dbReference type="GO" id="GO:0071269">
    <property type="term" value="P:L-homocysteine biosynthetic process"/>
    <property type="evidence" value="ECO:0007669"/>
    <property type="project" value="TreeGrafter"/>
</dbReference>
<comment type="catalytic activity">
    <reaction evidence="8">
        <text>L-methionine + H2O = methanethiol + 2-oxobutanoate + NH4(+)</text>
        <dbReference type="Rhea" id="RHEA:23800"/>
        <dbReference type="ChEBI" id="CHEBI:15377"/>
        <dbReference type="ChEBI" id="CHEBI:16007"/>
        <dbReference type="ChEBI" id="CHEBI:16763"/>
        <dbReference type="ChEBI" id="CHEBI:28938"/>
        <dbReference type="ChEBI" id="CHEBI:57844"/>
        <dbReference type="EC" id="4.4.1.11"/>
    </reaction>
    <physiologicalReaction direction="left-to-right" evidence="8">
        <dbReference type="Rhea" id="RHEA:23801"/>
    </physiologicalReaction>
</comment>
<evidence type="ECO:0000256" key="5">
    <source>
        <dbReference type="ARBA" id="ARBA00047175"/>
    </source>
</evidence>
<dbReference type="OrthoDB" id="9780685at2"/>
<dbReference type="InterPro" id="IPR015422">
    <property type="entry name" value="PyrdxlP-dep_Trfase_small"/>
</dbReference>
<dbReference type="GO" id="GO:0004124">
    <property type="term" value="F:cysteine synthase activity"/>
    <property type="evidence" value="ECO:0007669"/>
    <property type="project" value="TreeGrafter"/>
</dbReference>
<name>A0A089LS35_9BACL</name>
<dbReference type="CDD" id="cd00614">
    <property type="entry name" value="CGS_like"/>
    <property type="match status" value="1"/>
</dbReference>
<proteinExistence type="inferred from homology"/>
<dbReference type="Proteomes" id="UP000029507">
    <property type="component" value="Chromosome"/>
</dbReference>
<keyword evidence="12" id="KW-1185">Reference proteome</keyword>
<dbReference type="FunFam" id="3.40.640.10:FF:000046">
    <property type="entry name" value="Cystathionine gamma-lyase"/>
    <property type="match status" value="1"/>
</dbReference>
<evidence type="ECO:0000313" key="12">
    <source>
        <dbReference type="Proteomes" id="UP000029507"/>
    </source>
</evidence>
<dbReference type="InterPro" id="IPR000277">
    <property type="entry name" value="Cys/Met-Metab_PyrdxlP-dep_enz"/>
</dbReference>
<dbReference type="SUPFAM" id="SSF53383">
    <property type="entry name" value="PLP-dependent transferases"/>
    <property type="match status" value="1"/>
</dbReference>
<dbReference type="GO" id="GO:0047982">
    <property type="term" value="F:homocysteine desulfhydrase activity"/>
    <property type="evidence" value="ECO:0007669"/>
    <property type="project" value="UniProtKB-EC"/>
</dbReference>
<dbReference type="GO" id="GO:0019346">
    <property type="term" value="P:transsulfuration"/>
    <property type="evidence" value="ECO:0007669"/>
    <property type="project" value="InterPro"/>
</dbReference>
<evidence type="ECO:0000256" key="8">
    <source>
        <dbReference type="ARBA" id="ARBA00052699"/>
    </source>
</evidence>
<comment type="catalytic activity">
    <reaction evidence="7">
        <text>L-homocysteine + H2O = 2-oxobutanoate + hydrogen sulfide + NH4(+) + H(+)</text>
        <dbReference type="Rhea" id="RHEA:14501"/>
        <dbReference type="ChEBI" id="CHEBI:15377"/>
        <dbReference type="ChEBI" id="CHEBI:15378"/>
        <dbReference type="ChEBI" id="CHEBI:16763"/>
        <dbReference type="ChEBI" id="CHEBI:28938"/>
        <dbReference type="ChEBI" id="CHEBI:29919"/>
        <dbReference type="ChEBI" id="CHEBI:58199"/>
        <dbReference type="EC" id="4.4.1.2"/>
    </reaction>
    <physiologicalReaction direction="left-to-right" evidence="7">
        <dbReference type="Rhea" id="RHEA:14502"/>
    </physiologicalReaction>
</comment>
<accession>A0A089LS35</accession>
<reference evidence="11 12" key="1">
    <citation type="submission" date="2014-08" db="EMBL/GenBank/DDBJ databases">
        <title>Comparative genomics of the Paenibacillus odorifer group.</title>
        <authorList>
            <person name="den Bakker H.C."/>
            <person name="Tsai Y.-C."/>
            <person name="Martin N."/>
            <person name="Korlach J."/>
            <person name="Wiedmann M."/>
        </authorList>
    </citation>
    <scope>NUCLEOTIDE SEQUENCE [LARGE SCALE GENOMIC DNA]</scope>
    <source>
        <strain evidence="11 12">DSM 14472</strain>
    </source>
</reference>
<dbReference type="Pfam" id="PF01053">
    <property type="entry name" value="Cys_Met_Meta_PP"/>
    <property type="match status" value="1"/>
</dbReference>
<dbReference type="PIRSF" id="PIRSF001434">
    <property type="entry name" value="CGS"/>
    <property type="match status" value="1"/>
</dbReference>
<keyword evidence="4 9" id="KW-0663">Pyridoxal phosphate</keyword>
<dbReference type="Gene3D" id="3.90.1150.10">
    <property type="entry name" value="Aspartate Aminotransferase, domain 1"/>
    <property type="match status" value="1"/>
</dbReference>
<dbReference type="KEGG" id="pste:PSTEL_15955"/>
<dbReference type="GO" id="GO:0003961">
    <property type="term" value="F:O-acetylhomoserine aminocarboxypropyltransferase activity"/>
    <property type="evidence" value="ECO:0007669"/>
    <property type="project" value="TreeGrafter"/>
</dbReference>
<dbReference type="GO" id="GO:0030170">
    <property type="term" value="F:pyridoxal phosphate binding"/>
    <property type="evidence" value="ECO:0007669"/>
    <property type="project" value="InterPro"/>
</dbReference>
<dbReference type="HOGENOM" id="CLU_018986_4_0_9"/>
<dbReference type="GO" id="GO:0006535">
    <property type="term" value="P:cysteine biosynthetic process from serine"/>
    <property type="evidence" value="ECO:0007669"/>
    <property type="project" value="TreeGrafter"/>
</dbReference>
<dbReference type="GO" id="GO:0005737">
    <property type="term" value="C:cytoplasm"/>
    <property type="evidence" value="ECO:0007669"/>
    <property type="project" value="TreeGrafter"/>
</dbReference>
<evidence type="ECO:0000313" key="11">
    <source>
        <dbReference type="EMBL" id="AIQ64361.1"/>
    </source>
</evidence>
<organism evidence="11 12">
    <name type="scientific">Paenibacillus stellifer</name>
    <dbReference type="NCBI Taxonomy" id="169760"/>
    <lineage>
        <taxon>Bacteria</taxon>
        <taxon>Bacillati</taxon>
        <taxon>Bacillota</taxon>
        <taxon>Bacilli</taxon>
        <taxon>Bacillales</taxon>
        <taxon>Paenibacillaceae</taxon>
        <taxon>Paenibacillus</taxon>
    </lineage>
</organism>
<dbReference type="InterPro" id="IPR015424">
    <property type="entry name" value="PyrdxlP-dep_Trfase"/>
</dbReference>
<evidence type="ECO:0000256" key="4">
    <source>
        <dbReference type="ARBA" id="ARBA00022898"/>
    </source>
</evidence>
<dbReference type="STRING" id="169760.PSTEL_15955"/>
<sequence>MTEHQPLGFDTLKVRAGYDSSEHQYAVSVPIYQTASYDLGSVERAEKLFGMEEAGYLYTRIGNPTVAVLEQRLTALDKGTGAVAVASGMAAVGYTLLNLAEGGGTILTTPRLYGGTFDAIKHLFPKFGVKVEFVENSDDPQSFRQAIGPDTKAILIESISNPNATILDVEAIAEIAHDNGLPLVIDNTFGTPYLFDSFSHGADIIIYSATKAIGGHGTTIGGVIVENGKFNWANGKFPHFEEPQFLLRDQATGRERSTLEVFPDAPFTSRIRLSYLAYFGAALSPFDAFLLIQGLVTLTERVDKQIANTLKVVKYLEQNDKVSWVSHPAAEGNPYRELAEKYFPKGAGSIFSFGFSGNDEQLKVFLNSVKLFSYHANVGDARSLIINSPKTTHGELNPEEQALAGIKPETVRLSIGLESAEDLIADLEQAFNQAFVKAVV</sequence>
<dbReference type="EC" id="4.4.1.2" evidence="5"/>
<dbReference type="GO" id="GO:0018826">
    <property type="term" value="F:methionine gamma-lyase activity"/>
    <property type="evidence" value="ECO:0007669"/>
    <property type="project" value="UniProtKB-EC"/>
</dbReference>
<evidence type="ECO:0000256" key="10">
    <source>
        <dbReference type="RuleBase" id="RU362118"/>
    </source>
</evidence>
<dbReference type="InterPro" id="IPR015421">
    <property type="entry name" value="PyrdxlP-dep_Trfase_major"/>
</dbReference>
<protein>
    <recommendedName>
        <fullName evidence="5">homocysteine desulfhydrase</fullName>
        <ecNumber evidence="5">4.4.1.2</ecNumber>
    </recommendedName>
    <alternativeName>
        <fullName evidence="6">Homocysteine desulfhydrase</fullName>
    </alternativeName>
</protein>
<evidence type="ECO:0000256" key="3">
    <source>
        <dbReference type="ARBA" id="ARBA00022679"/>
    </source>
</evidence>
<dbReference type="InterPro" id="IPR006235">
    <property type="entry name" value="OAc-hSer/O-AcSer_sulfhydrylase"/>
</dbReference>
<evidence type="ECO:0000256" key="7">
    <source>
        <dbReference type="ARBA" id="ARBA00048780"/>
    </source>
</evidence>
<dbReference type="AlphaFoldDB" id="A0A089LS35"/>
<feature type="modified residue" description="N6-(pyridoxal phosphate)lysine" evidence="9">
    <location>
        <position position="211"/>
    </location>
</feature>
<dbReference type="Gene3D" id="3.40.640.10">
    <property type="entry name" value="Type I PLP-dependent aspartate aminotransferase-like (Major domain)"/>
    <property type="match status" value="1"/>
</dbReference>
<evidence type="ECO:0000256" key="9">
    <source>
        <dbReference type="PIRSR" id="PIRSR001434-2"/>
    </source>
</evidence>
<gene>
    <name evidence="11" type="ORF">PSTEL_15955</name>
</gene>
<dbReference type="PANTHER" id="PTHR43797">
    <property type="entry name" value="HOMOCYSTEINE/CYSTEINE SYNTHASE"/>
    <property type="match status" value="1"/>
</dbReference>
<evidence type="ECO:0000256" key="2">
    <source>
        <dbReference type="ARBA" id="ARBA00009077"/>
    </source>
</evidence>
<dbReference type="RefSeq" id="WP_038696580.1">
    <property type="nucleotide sequence ID" value="NZ_CP009286.1"/>
</dbReference>
<keyword evidence="3 11" id="KW-0808">Transferase</keyword>